<dbReference type="Proteomes" id="UP000295258">
    <property type="component" value="Unassembled WGS sequence"/>
</dbReference>
<feature type="domain" description="GmrSD restriction endonucleases C-terminal" evidence="1">
    <location>
        <begin position="115"/>
        <end position="250"/>
    </location>
</feature>
<dbReference type="EMBL" id="SMKO01000048">
    <property type="protein sequence ID" value="TDD04193.1"/>
    <property type="molecule type" value="Genomic_DNA"/>
</dbReference>
<organism evidence="2 3">
    <name type="scientific">Nonomuraea deserti</name>
    <dbReference type="NCBI Taxonomy" id="1848322"/>
    <lineage>
        <taxon>Bacteria</taxon>
        <taxon>Bacillati</taxon>
        <taxon>Actinomycetota</taxon>
        <taxon>Actinomycetes</taxon>
        <taxon>Streptosporangiales</taxon>
        <taxon>Streptosporangiaceae</taxon>
        <taxon>Nonomuraea</taxon>
    </lineage>
</organism>
<keyword evidence="2" id="KW-0378">Hydrolase</keyword>
<dbReference type="AlphaFoldDB" id="A0A4R4VMG6"/>
<dbReference type="PANTHER" id="PTHR24094">
    <property type="entry name" value="SECRETED PROTEIN"/>
    <property type="match status" value="1"/>
</dbReference>
<evidence type="ECO:0000313" key="2">
    <source>
        <dbReference type="EMBL" id="TDD04193.1"/>
    </source>
</evidence>
<keyword evidence="2" id="KW-0255">Endonuclease</keyword>
<comment type="caution">
    <text evidence="2">The sequence shown here is derived from an EMBL/GenBank/DDBJ whole genome shotgun (WGS) entry which is preliminary data.</text>
</comment>
<accession>A0A4R4VMG6</accession>
<keyword evidence="3" id="KW-1185">Reference proteome</keyword>
<sequence length="253" mass="27783">MPGTSLDSLGSRTEDRLSTKDAIAFLTGAVIVVSLINSAKTTPATAAGPLGNVSGTLPGLAPIISDAEKAHARALIRRLRVAKQGPNTGYRRTRYGENWADDAAGVPYARNGCRTRDDLLARDGRDVTYRAGSSCEVVSMELTDPYTGRTIHWRKSRADEVQVDHVVPLNYGWRMGAPRWSMSKRLDFANDPLNLLPVDGDTNEDKDASGPSRWLPPRRVIRCAYVTRFAQVALKYDLPVTRADKKAMLAQCR</sequence>
<proteinExistence type="predicted"/>
<keyword evidence="2" id="KW-0540">Nuclease</keyword>
<gene>
    <name evidence="2" type="ORF">E1292_19700</name>
</gene>
<dbReference type="InterPro" id="IPR011089">
    <property type="entry name" value="GmrSD_C"/>
</dbReference>
<name>A0A4R4VMG6_9ACTN</name>
<dbReference type="PANTHER" id="PTHR24094:SF15">
    <property type="entry name" value="AMP-DEPENDENT SYNTHETASE_LIGASE DOMAIN-CONTAINING PROTEIN-RELATED"/>
    <property type="match status" value="1"/>
</dbReference>
<evidence type="ECO:0000259" key="1">
    <source>
        <dbReference type="Pfam" id="PF07510"/>
    </source>
</evidence>
<evidence type="ECO:0000313" key="3">
    <source>
        <dbReference type="Proteomes" id="UP000295258"/>
    </source>
</evidence>
<reference evidence="2 3" key="1">
    <citation type="submission" date="2019-03" db="EMBL/GenBank/DDBJ databases">
        <title>Draft genome sequences of novel Actinobacteria.</title>
        <authorList>
            <person name="Sahin N."/>
            <person name="Ay H."/>
            <person name="Saygin H."/>
        </authorList>
    </citation>
    <scope>NUCLEOTIDE SEQUENCE [LARGE SCALE GENOMIC DNA]</scope>
    <source>
        <strain evidence="2 3">KC310</strain>
    </source>
</reference>
<protein>
    <submittedName>
        <fullName evidence="2">HNH endonuclease</fullName>
    </submittedName>
</protein>
<dbReference type="GO" id="GO:0004519">
    <property type="term" value="F:endonuclease activity"/>
    <property type="evidence" value="ECO:0007669"/>
    <property type="project" value="UniProtKB-KW"/>
</dbReference>
<dbReference type="Pfam" id="PF07510">
    <property type="entry name" value="GmrSD_C"/>
    <property type="match status" value="1"/>
</dbReference>